<dbReference type="OMA" id="RMELCLP"/>
<feature type="compositionally biased region" description="Polar residues" evidence="3">
    <location>
        <begin position="496"/>
        <end position="513"/>
    </location>
</feature>
<feature type="compositionally biased region" description="Polar residues" evidence="3">
    <location>
        <begin position="349"/>
        <end position="360"/>
    </location>
</feature>
<dbReference type="EMBL" id="KB705403">
    <property type="protein sequence ID" value="EMR72678.1"/>
    <property type="molecule type" value="Genomic_DNA"/>
</dbReference>
<name>M7T722_EUTLA</name>
<reference evidence="6" key="1">
    <citation type="journal article" date="2013" name="Genome Announc.">
        <title>Draft genome sequence of the grapevine dieback fungus Eutypa lata UCR-EL1.</title>
        <authorList>
            <person name="Blanco-Ulate B."/>
            <person name="Rolshausen P.E."/>
            <person name="Cantu D."/>
        </authorList>
    </citation>
    <scope>NUCLEOTIDE SEQUENCE [LARGE SCALE GENOMIC DNA]</scope>
    <source>
        <strain evidence="6">UCR-EL1</strain>
    </source>
</reference>
<evidence type="ECO:0000313" key="6">
    <source>
        <dbReference type="Proteomes" id="UP000012174"/>
    </source>
</evidence>
<dbReference type="GO" id="GO:0000775">
    <property type="term" value="C:chromosome, centromeric region"/>
    <property type="evidence" value="ECO:0007669"/>
    <property type="project" value="InterPro"/>
</dbReference>
<keyword evidence="6" id="KW-1185">Reference proteome</keyword>
<comment type="similarity">
    <text evidence="1">Belongs to the shugoshin family.</text>
</comment>
<gene>
    <name evidence="5" type="ORF">UCREL1_263</name>
</gene>
<accession>M7T722</accession>
<organism evidence="5 6">
    <name type="scientific">Eutypa lata (strain UCR-EL1)</name>
    <name type="common">Grapevine dieback disease fungus</name>
    <name type="synonym">Eutypa armeniacae</name>
    <dbReference type="NCBI Taxonomy" id="1287681"/>
    <lineage>
        <taxon>Eukaryota</taxon>
        <taxon>Fungi</taxon>
        <taxon>Dikarya</taxon>
        <taxon>Ascomycota</taxon>
        <taxon>Pezizomycotina</taxon>
        <taxon>Sordariomycetes</taxon>
        <taxon>Xylariomycetidae</taxon>
        <taxon>Xylariales</taxon>
        <taxon>Diatrypaceae</taxon>
        <taxon>Eutypa</taxon>
    </lineage>
</organism>
<feature type="compositionally biased region" description="Low complexity" evidence="3">
    <location>
        <begin position="292"/>
        <end position="324"/>
    </location>
</feature>
<dbReference type="STRING" id="1287681.M7T722"/>
<dbReference type="eggNOG" id="ENOG502SFX7">
    <property type="taxonomic scope" value="Eukaryota"/>
</dbReference>
<evidence type="ECO:0000256" key="1">
    <source>
        <dbReference type="ARBA" id="ARBA00010845"/>
    </source>
</evidence>
<dbReference type="GO" id="GO:0005634">
    <property type="term" value="C:nucleus"/>
    <property type="evidence" value="ECO:0007669"/>
    <property type="project" value="InterPro"/>
</dbReference>
<evidence type="ECO:0000259" key="4">
    <source>
        <dbReference type="Pfam" id="PF07557"/>
    </source>
</evidence>
<evidence type="ECO:0000256" key="3">
    <source>
        <dbReference type="SAM" id="MobiDB-lite"/>
    </source>
</evidence>
<dbReference type="InterPro" id="IPR011515">
    <property type="entry name" value="Shugoshin_C"/>
</dbReference>
<feature type="compositionally biased region" description="Low complexity" evidence="3">
    <location>
        <begin position="176"/>
        <end position="191"/>
    </location>
</feature>
<dbReference type="AlphaFoldDB" id="M7T722"/>
<feature type="compositionally biased region" description="Basic and acidic residues" evidence="3">
    <location>
        <begin position="391"/>
        <end position="405"/>
    </location>
</feature>
<feature type="compositionally biased region" description="Basic and acidic residues" evidence="3">
    <location>
        <begin position="141"/>
        <end position="170"/>
    </location>
</feature>
<sequence>MKSEQSAKKEPKAHIEKKAEPRTTEPTPVAEPEAPAQTVKPSLKRKSREEEEVAEGRVTKPLVQISAAPVAAQPQKPAVFKDRPVNRPIKELPSLKKDGRGRPKNVAATTGAQRKPLGAKTTNENLSSPKKATTKPNVVDEVNKAKSDAKRDEHTKNRAEARKEKGRKEAPAVIDIPASIPEPASASPVPIDIEPTPSSQAEAPAPQERESEPKARLSATPAPASPTPTPLREEVRDTPPPLDISSRGETTRGSRRTRMTVSYAEPNLRDKMRRPTKQLFDAVAGEGKNQMQRRASSQSAKSSNDLPTPASSVAPSSVSSSATVKAGGRGRGGEEVRMALSEMPASPLAQKTATRVSSTVVMEPEGTSKGTAVANSTMGPPPPPSSKSTNRRLDEIAAREAEVAKMFDGPDDTYEIRDGLSPRRGDTTTTTASSSRSGRTRRLSSMAREDHDAGATATTAARNGASSNSRKRASMMAISKSKMGVNDDPEVAATGHDSSSLEGDSALTASSTDPADGSAARERAASTRRRSMML</sequence>
<feature type="domain" description="Shugoshin C-terminal" evidence="4">
    <location>
        <begin position="252"/>
        <end position="274"/>
    </location>
</feature>
<evidence type="ECO:0000256" key="2">
    <source>
        <dbReference type="ARBA" id="ARBA00022829"/>
    </source>
</evidence>
<feature type="region of interest" description="Disordered" evidence="3">
    <location>
        <begin position="1"/>
        <end position="534"/>
    </location>
</feature>
<proteinExistence type="inferred from homology"/>
<dbReference type="KEGG" id="ela:UCREL1_263"/>
<feature type="compositionally biased region" description="Basic and acidic residues" evidence="3">
    <location>
        <begin position="414"/>
        <end position="426"/>
    </location>
</feature>
<evidence type="ECO:0000313" key="5">
    <source>
        <dbReference type="EMBL" id="EMR72678.1"/>
    </source>
</evidence>
<feature type="compositionally biased region" description="Low complexity" evidence="3">
    <location>
        <begin position="24"/>
        <end position="38"/>
    </location>
</feature>
<protein>
    <submittedName>
        <fullName evidence="5">Putative shugoshin family protein</fullName>
    </submittedName>
</protein>
<dbReference type="Pfam" id="PF07557">
    <property type="entry name" value="Shugoshin_C"/>
    <property type="match status" value="1"/>
</dbReference>
<feature type="compositionally biased region" description="Basic and acidic residues" evidence="3">
    <location>
        <begin position="79"/>
        <end position="101"/>
    </location>
</feature>
<feature type="compositionally biased region" description="Polar residues" evidence="3">
    <location>
        <begin position="120"/>
        <end position="136"/>
    </location>
</feature>
<feature type="compositionally biased region" description="Low complexity" evidence="3">
    <location>
        <begin position="427"/>
        <end position="437"/>
    </location>
</feature>
<keyword evidence="2" id="KW-0159">Chromosome partition</keyword>
<feature type="compositionally biased region" description="Low complexity" evidence="3">
    <location>
        <begin position="454"/>
        <end position="468"/>
    </location>
</feature>
<dbReference type="Proteomes" id="UP000012174">
    <property type="component" value="Unassembled WGS sequence"/>
</dbReference>
<feature type="compositionally biased region" description="Polar residues" evidence="3">
    <location>
        <begin position="368"/>
        <end position="378"/>
    </location>
</feature>
<feature type="compositionally biased region" description="Low complexity" evidence="3">
    <location>
        <begin position="67"/>
        <end position="78"/>
    </location>
</feature>
<dbReference type="GO" id="GO:0045132">
    <property type="term" value="P:meiotic chromosome segregation"/>
    <property type="evidence" value="ECO:0007669"/>
    <property type="project" value="InterPro"/>
</dbReference>
<dbReference type="HOGENOM" id="CLU_509999_0_0_1"/>
<feature type="compositionally biased region" description="Basic and acidic residues" evidence="3">
    <location>
        <begin position="1"/>
        <end position="23"/>
    </location>
</feature>
<dbReference type="OrthoDB" id="5394106at2759"/>